<dbReference type="GO" id="GO:0009922">
    <property type="term" value="F:fatty acid elongase activity"/>
    <property type="evidence" value="ECO:0007669"/>
    <property type="project" value="UniProtKB-EC"/>
</dbReference>
<dbReference type="GO" id="GO:0019367">
    <property type="term" value="P:fatty acid elongation, saturated fatty acid"/>
    <property type="evidence" value="ECO:0007669"/>
    <property type="project" value="TreeGrafter"/>
</dbReference>
<protein>
    <recommendedName>
        <fullName evidence="10">Elongation of very long chain fatty acids protein</fullName>
        <ecNumber evidence="10">2.3.1.199</ecNumber>
    </recommendedName>
    <alternativeName>
        <fullName evidence="10">Very-long-chain 3-oxoacyl-CoA synthase</fullName>
    </alternativeName>
</protein>
<dbReference type="GO" id="GO:0034626">
    <property type="term" value="P:fatty acid elongation, polyunsaturated fatty acid"/>
    <property type="evidence" value="ECO:0007669"/>
    <property type="project" value="TreeGrafter"/>
</dbReference>
<evidence type="ECO:0000256" key="2">
    <source>
        <dbReference type="ARBA" id="ARBA00022516"/>
    </source>
</evidence>
<evidence type="ECO:0000256" key="9">
    <source>
        <dbReference type="ARBA" id="ARBA00023160"/>
    </source>
</evidence>
<evidence type="ECO:0000256" key="8">
    <source>
        <dbReference type="ARBA" id="ARBA00023136"/>
    </source>
</evidence>
<keyword evidence="5 10" id="KW-0276">Fatty acid metabolism</keyword>
<feature type="transmembrane region" description="Helical" evidence="10">
    <location>
        <begin position="75"/>
        <end position="94"/>
    </location>
</feature>
<keyword evidence="4 10" id="KW-0812">Transmembrane</keyword>
<dbReference type="GO" id="GO:0030148">
    <property type="term" value="P:sphingolipid biosynthetic process"/>
    <property type="evidence" value="ECO:0007669"/>
    <property type="project" value="TreeGrafter"/>
</dbReference>
<keyword evidence="7 10" id="KW-0443">Lipid metabolism</keyword>
<evidence type="ECO:0000256" key="5">
    <source>
        <dbReference type="ARBA" id="ARBA00022832"/>
    </source>
</evidence>
<dbReference type="Proteomes" id="UP001497382">
    <property type="component" value="Unassembled WGS sequence"/>
</dbReference>
<dbReference type="EMBL" id="CAXIEN010000211">
    <property type="protein sequence ID" value="CAL1286995.1"/>
    <property type="molecule type" value="Genomic_DNA"/>
</dbReference>
<dbReference type="InterPro" id="IPR030457">
    <property type="entry name" value="ELO_CS"/>
</dbReference>
<proteinExistence type="inferred from homology"/>
<keyword evidence="9 10" id="KW-0275">Fatty acid biosynthesis</keyword>
<comment type="caution">
    <text evidence="11">The sequence shown here is derived from an EMBL/GenBank/DDBJ whole genome shotgun (WGS) entry which is preliminary data.</text>
</comment>
<comment type="subcellular location">
    <subcellularLocation>
        <location evidence="1">Membrane</location>
        <topology evidence="1">Multi-pass membrane protein</topology>
    </subcellularLocation>
</comment>
<keyword evidence="3 10" id="KW-0808">Transferase</keyword>
<dbReference type="Pfam" id="PF01151">
    <property type="entry name" value="ELO"/>
    <property type="match status" value="1"/>
</dbReference>
<keyword evidence="6 10" id="KW-1133">Transmembrane helix</keyword>
<dbReference type="InterPro" id="IPR002076">
    <property type="entry name" value="ELO_fam"/>
</dbReference>
<evidence type="ECO:0000313" key="11">
    <source>
        <dbReference type="EMBL" id="CAL1286995.1"/>
    </source>
</evidence>
<organism evidence="11 12">
    <name type="scientific">Larinioides sclopetarius</name>
    <dbReference type="NCBI Taxonomy" id="280406"/>
    <lineage>
        <taxon>Eukaryota</taxon>
        <taxon>Metazoa</taxon>
        <taxon>Ecdysozoa</taxon>
        <taxon>Arthropoda</taxon>
        <taxon>Chelicerata</taxon>
        <taxon>Arachnida</taxon>
        <taxon>Araneae</taxon>
        <taxon>Araneomorphae</taxon>
        <taxon>Entelegynae</taxon>
        <taxon>Araneoidea</taxon>
        <taxon>Araneidae</taxon>
        <taxon>Larinioides</taxon>
    </lineage>
</organism>
<accession>A0AAV2AUC0</accession>
<evidence type="ECO:0000256" key="3">
    <source>
        <dbReference type="ARBA" id="ARBA00022679"/>
    </source>
</evidence>
<evidence type="ECO:0000256" key="1">
    <source>
        <dbReference type="ARBA" id="ARBA00004141"/>
    </source>
</evidence>
<comment type="similarity">
    <text evidence="10">Belongs to the ELO family.</text>
</comment>
<evidence type="ECO:0000256" key="7">
    <source>
        <dbReference type="ARBA" id="ARBA00023098"/>
    </source>
</evidence>
<feature type="transmembrane region" description="Helical" evidence="10">
    <location>
        <begin position="179"/>
        <end position="200"/>
    </location>
</feature>
<keyword evidence="8 10" id="KW-0472">Membrane</keyword>
<keyword evidence="12" id="KW-1185">Reference proteome</keyword>
<evidence type="ECO:0000256" key="6">
    <source>
        <dbReference type="ARBA" id="ARBA00022989"/>
    </source>
</evidence>
<dbReference type="GO" id="GO:0034625">
    <property type="term" value="P:fatty acid elongation, monounsaturated fatty acid"/>
    <property type="evidence" value="ECO:0007669"/>
    <property type="project" value="TreeGrafter"/>
</dbReference>
<dbReference type="EC" id="2.3.1.199" evidence="10"/>
<feature type="transmembrane region" description="Helical" evidence="10">
    <location>
        <begin position="220"/>
        <end position="237"/>
    </location>
</feature>
<evidence type="ECO:0000313" key="12">
    <source>
        <dbReference type="Proteomes" id="UP001497382"/>
    </source>
</evidence>
<feature type="transmembrane region" description="Helical" evidence="10">
    <location>
        <begin position="150"/>
        <end position="167"/>
    </location>
</feature>
<dbReference type="PANTHER" id="PTHR11157">
    <property type="entry name" value="FATTY ACID ACYL TRANSFERASE-RELATED"/>
    <property type="match status" value="1"/>
</dbReference>
<gene>
    <name evidence="11" type="ORF">LARSCL_LOCUS14565</name>
</gene>
<reference evidence="11 12" key="1">
    <citation type="submission" date="2024-04" db="EMBL/GenBank/DDBJ databases">
        <authorList>
            <person name="Rising A."/>
            <person name="Reimegard J."/>
            <person name="Sonavane S."/>
            <person name="Akerstrom W."/>
            <person name="Nylinder S."/>
            <person name="Hedman E."/>
            <person name="Kallberg Y."/>
        </authorList>
    </citation>
    <scope>NUCLEOTIDE SEQUENCE [LARGE SCALE GENOMIC DNA]</scope>
</reference>
<feature type="transmembrane region" description="Helical" evidence="10">
    <location>
        <begin position="249"/>
        <end position="265"/>
    </location>
</feature>
<evidence type="ECO:0000256" key="10">
    <source>
        <dbReference type="RuleBase" id="RU361115"/>
    </source>
</evidence>
<dbReference type="GO" id="GO:0005789">
    <property type="term" value="C:endoplasmic reticulum membrane"/>
    <property type="evidence" value="ECO:0007669"/>
    <property type="project" value="TreeGrafter"/>
</dbReference>
<sequence length="271" mass="31655">MSYIDIYAAGLKSNEASSVMNSNSTFHGTLSIQNKILVKNPILPYSIVTFYILFVVWIGPAIMKHRKPYSLQKFLIVYNFLQAASNLYIAYIVIDAIIKNWDSRCLIKKNPRISEILEAYTAPGYLLYEVKFLDLLDTVLFVLRKKQSQVTFLHVFHHAGMCLGFYWGLTNLHLNPSFYMAIIFAINTPVHVIMYTYYGLSAIGPHMQKYLWWKKHLTRLQIGQLFFILCYMVHGFLTGCEEMGRIELYALIYAIMTLILFLNFYRKYKKQ</sequence>
<dbReference type="PANTHER" id="PTHR11157:SF126">
    <property type="entry name" value="ELONGATION OF VERY LONG CHAIN FATTY ACIDS PROTEIN"/>
    <property type="match status" value="1"/>
</dbReference>
<feature type="transmembrane region" description="Helical" evidence="10">
    <location>
        <begin position="42"/>
        <end position="63"/>
    </location>
</feature>
<dbReference type="GO" id="GO:0042761">
    <property type="term" value="P:very long-chain fatty acid biosynthetic process"/>
    <property type="evidence" value="ECO:0007669"/>
    <property type="project" value="TreeGrafter"/>
</dbReference>
<dbReference type="PROSITE" id="PS01188">
    <property type="entry name" value="ELO"/>
    <property type="match status" value="1"/>
</dbReference>
<keyword evidence="2 10" id="KW-0444">Lipid biosynthesis</keyword>
<comment type="catalytic activity">
    <reaction evidence="10">
        <text>a very-long-chain acyl-CoA + malonyl-CoA + H(+) = a very-long-chain 3-oxoacyl-CoA + CO2 + CoA</text>
        <dbReference type="Rhea" id="RHEA:32727"/>
        <dbReference type="ChEBI" id="CHEBI:15378"/>
        <dbReference type="ChEBI" id="CHEBI:16526"/>
        <dbReference type="ChEBI" id="CHEBI:57287"/>
        <dbReference type="ChEBI" id="CHEBI:57384"/>
        <dbReference type="ChEBI" id="CHEBI:90725"/>
        <dbReference type="ChEBI" id="CHEBI:90736"/>
        <dbReference type="EC" id="2.3.1.199"/>
    </reaction>
</comment>
<name>A0AAV2AUC0_9ARAC</name>
<dbReference type="AlphaFoldDB" id="A0AAV2AUC0"/>
<evidence type="ECO:0000256" key="4">
    <source>
        <dbReference type="ARBA" id="ARBA00022692"/>
    </source>
</evidence>